<accession>A0AAW2H739</accession>
<dbReference type="AlphaFoldDB" id="A0AAW2H739"/>
<dbReference type="Gene3D" id="3.30.70.1660">
    <property type="match status" value="2"/>
</dbReference>
<dbReference type="GO" id="GO:0006614">
    <property type="term" value="P:SRP-dependent cotranslational protein targeting to membrane"/>
    <property type="evidence" value="ECO:0007669"/>
    <property type="project" value="InterPro"/>
</dbReference>
<dbReference type="GO" id="GO:0005525">
    <property type="term" value="F:GTP binding"/>
    <property type="evidence" value="ECO:0007669"/>
    <property type="project" value="UniProtKB-KW"/>
</dbReference>
<dbReference type="Gene3D" id="3.40.1830.10">
    <property type="entry name" value="Thermophilic metalloprotease (M29)"/>
    <property type="match status" value="1"/>
</dbReference>
<evidence type="ECO:0000256" key="2">
    <source>
        <dbReference type="ARBA" id="ARBA00022741"/>
    </source>
</evidence>
<dbReference type="EMBL" id="JARGDH010000023">
    <property type="protein sequence ID" value="KAL0265491.1"/>
    <property type="molecule type" value="Genomic_DNA"/>
</dbReference>
<dbReference type="InterPro" id="IPR035097">
    <property type="entry name" value="M29_N-terminal"/>
</dbReference>
<dbReference type="Pfam" id="PF02073">
    <property type="entry name" value="Peptidase_M29"/>
    <property type="match status" value="1"/>
</dbReference>
<comment type="similarity">
    <text evidence="1">Belongs to the prokaryotic/mitochondrial release factor family.</text>
</comment>
<dbReference type="PROSITE" id="PS00745">
    <property type="entry name" value="RF_PROK_I"/>
    <property type="match status" value="1"/>
</dbReference>
<organism evidence="6">
    <name type="scientific">Menopon gallinae</name>
    <name type="common">poultry shaft louse</name>
    <dbReference type="NCBI Taxonomy" id="328185"/>
    <lineage>
        <taxon>Eukaryota</taxon>
        <taxon>Metazoa</taxon>
        <taxon>Ecdysozoa</taxon>
        <taxon>Arthropoda</taxon>
        <taxon>Hexapoda</taxon>
        <taxon>Insecta</taxon>
        <taxon>Pterygota</taxon>
        <taxon>Neoptera</taxon>
        <taxon>Paraneoptera</taxon>
        <taxon>Psocodea</taxon>
        <taxon>Troctomorpha</taxon>
        <taxon>Phthiraptera</taxon>
        <taxon>Amblycera</taxon>
        <taxon>Menoponidae</taxon>
        <taxon>Menopon</taxon>
    </lineage>
</organism>
<dbReference type="Pfam" id="PF00448">
    <property type="entry name" value="SRP54"/>
    <property type="match status" value="1"/>
</dbReference>
<dbReference type="FunFam" id="3.30.160.20:FF:000010">
    <property type="entry name" value="Peptide chain release factor 2"/>
    <property type="match status" value="1"/>
</dbReference>
<dbReference type="SMART" id="SM00962">
    <property type="entry name" value="SRP54"/>
    <property type="match status" value="1"/>
</dbReference>
<dbReference type="Pfam" id="PF03462">
    <property type="entry name" value="PCRF"/>
    <property type="match status" value="1"/>
</dbReference>
<name>A0AAW2H739_9NEOP</name>
<dbReference type="InterPro" id="IPR000352">
    <property type="entry name" value="Pep_chain_release_fac_I"/>
</dbReference>
<evidence type="ECO:0000256" key="4">
    <source>
        <dbReference type="ARBA" id="ARBA00023134"/>
    </source>
</evidence>
<comment type="caution">
    <text evidence="6">The sequence shown here is derived from an EMBL/GenBank/DDBJ whole genome shotgun (WGS) entry which is preliminary data.</text>
</comment>
<keyword evidence="3" id="KW-0648">Protein biosynthesis</keyword>
<keyword evidence="2" id="KW-0547">Nucleotide-binding</keyword>
<dbReference type="SUPFAM" id="SSF52540">
    <property type="entry name" value="P-loop containing nucleoside triphosphate hydrolases"/>
    <property type="match status" value="1"/>
</dbReference>
<dbReference type="Gene3D" id="3.40.50.300">
    <property type="entry name" value="P-loop containing nucleotide triphosphate hydrolases"/>
    <property type="match status" value="1"/>
</dbReference>
<keyword evidence="4" id="KW-0342">GTP-binding</keyword>
<reference evidence="6" key="1">
    <citation type="journal article" date="2024" name="Gigascience">
        <title>Chromosome-level genome of the poultry shaft louse Menopon gallinae provides insight into the host-switching and adaptive evolution of parasitic lice.</title>
        <authorList>
            <person name="Xu Y."/>
            <person name="Ma L."/>
            <person name="Liu S."/>
            <person name="Liang Y."/>
            <person name="Liu Q."/>
            <person name="He Z."/>
            <person name="Tian L."/>
            <person name="Duan Y."/>
            <person name="Cai W."/>
            <person name="Li H."/>
            <person name="Song F."/>
        </authorList>
    </citation>
    <scope>NUCLEOTIDE SEQUENCE</scope>
    <source>
        <strain evidence="6">Cailab_2023a</strain>
    </source>
</reference>
<sequence>MGSSYVYINVNDTYLTRAKVQYARNKDLDYLPPYFNAQMQGMIKERWARIRIDNTSEIGTLICLDAQKQMLYEKTWSEASLPFQNAVMSNQIAWCVVCFPDPYWAGSLFNMPANKQAQLKLWRLMMPLLRLNEEDPLKAWKEHICTLRQRCLTLNKLKIQTLCFKDEEKGTDLSLGLCEEAIWLGGDEETQFGRSFLANIPTEEVFTAPHLAKAQGRVIVTRPVKIMETQLEQVWFELKDGKVISWGAKKHKELLDKLFSMDENAVRLEKGIELVNLQDLKLEVANFPVLETKAWCKIEKMANEDPRYDKFMQSVPSLFRAATLVVGVTPFFAVVLSPSLPQAEEYIIAKEALYPEINRTSLLILYRTPSDYPTLASYLAHRFYQQTLPFVYEQSFDFPPKEEIIKEKTYEIEGIYFKEEKEKVLIELSDKWIKREIYHTRQAIYERQPKTEQILTLSGGALKKNRLLKALAHIKRLKARLEPWQALLAQVEDLKFFYELALEEGDSRQEEEIQSTLELLNKQAEQLIVQNYLNGELDSCDAFLTIQAGAGGTEACDWAAMLLRMYLRWAQTKNFKTKIVDYLEAEGGVKSAVLEIIGHNAYGYLNCETVFAEPILNDEIEVLIKAEDLRIDTYRASGAGGQHVNKTDSAVRITHLPTRLVVQCQNERSQHKNKETAMKLLKTKLYELYQKEQEAQMADKRQEKKDISWGNQIRSYVFHPYNLVKDHRSKHEVGNIQAVMDGVNGTGKTSTIAKLAHYFKQNICESLVLGAGDTFRAAASQQLKIWAEELELECIAQKPSTPPSAVVWDTLSFAKAKKKKIVLIDTAGYLHNKEHLVQELKKMSQVSSKVLKDLPYIQHNILILDANTGQNAREQSKVFSQTLTVSGIILSKFDGSSRSGVLMSICEQLTLPLLGMTIGEKKDQLITPFDKNYFLEKLLRT</sequence>
<dbReference type="Pfam" id="PF00472">
    <property type="entry name" value="RF-1"/>
    <property type="match status" value="1"/>
</dbReference>
<dbReference type="GO" id="GO:0004177">
    <property type="term" value="F:aminopeptidase activity"/>
    <property type="evidence" value="ECO:0007669"/>
    <property type="project" value="InterPro"/>
</dbReference>
<gene>
    <name evidence="6" type="ORF">PYX00_010994</name>
</gene>
<proteinExistence type="inferred from homology"/>
<dbReference type="Gene3D" id="3.30.160.20">
    <property type="match status" value="1"/>
</dbReference>
<protein>
    <recommendedName>
        <fullName evidence="5">Prokaryotic-type class I peptide chain release factors domain-containing protein</fullName>
    </recommendedName>
</protein>
<dbReference type="GO" id="GO:0003747">
    <property type="term" value="F:translation release factor activity"/>
    <property type="evidence" value="ECO:0007669"/>
    <property type="project" value="InterPro"/>
</dbReference>
<dbReference type="InterPro" id="IPR027417">
    <property type="entry name" value="P-loop_NTPase"/>
</dbReference>
<dbReference type="Gene3D" id="1.20.58.410">
    <property type="entry name" value="Release factor"/>
    <property type="match status" value="1"/>
</dbReference>
<evidence type="ECO:0000313" key="6">
    <source>
        <dbReference type="EMBL" id="KAL0265491.1"/>
    </source>
</evidence>
<feature type="domain" description="Prokaryotic-type class I peptide chain release factors" evidence="5">
    <location>
        <begin position="635"/>
        <end position="651"/>
    </location>
</feature>
<dbReference type="PANTHER" id="PTHR43116:SF3">
    <property type="entry name" value="CLASS I PEPTIDE CHAIN RELEASE FACTOR"/>
    <property type="match status" value="1"/>
</dbReference>
<dbReference type="InterPro" id="IPR000787">
    <property type="entry name" value="Peptidase_M29"/>
</dbReference>
<dbReference type="PANTHER" id="PTHR43116">
    <property type="entry name" value="PEPTIDE CHAIN RELEASE FACTOR 2"/>
    <property type="match status" value="1"/>
</dbReference>
<dbReference type="InterPro" id="IPR045853">
    <property type="entry name" value="Pep_chain_release_fac_I_sf"/>
</dbReference>
<dbReference type="SUPFAM" id="SSF144052">
    <property type="entry name" value="Thermophilic metalloprotease-like"/>
    <property type="match status" value="1"/>
</dbReference>
<dbReference type="GO" id="GO:0006508">
    <property type="term" value="P:proteolysis"/>
    <property type="evidence" value="ECO:0007669"/>
    <property type="project" value="InterPro"/>
</dbReference>
<dbReference type="SMART" id="SM00937">
    <property type="entry name" value="PCRF"/>
    <property type="match status" value="1"/>
</dbReference>
<evidence type="ECO:0000256" key="3">
    <source>
        <dbReference type="ARBA" id="ARBA00022917"/>
    </source>
</evidence>
<dbReference type="SUPFAM" id="SSF75620">
    <property type="entry name" value="Release factor"/>
    <property type="match status" value="1"/>
</dbReference>
<dbReference type="InterPro" id="IPR000897">
    <property type="entry name" value="SRP54_GTPase_dom"/>
</dbReference>
<dbReference type="GO" id="GO:0005737">
    <property type="term" value="C:cytoplasm"/>
    <property type="evidence" value="ECO:0007669"/>
    <property type="project" value="UniProtKB-ARBA"/>
</dbReference>
<evidence type="ECO:0000259" key="5">
    <source>
        <dbReference type="PROSITE" id="PS00745"/>
    </source>
</evidence>
<evidence type="ECO:0000256" key="1">
    <source>
        <dbReference type="ARBA" id="ARBA00010835"/>
    </source>
</evidence>
<dbReference type="InterPro" id="IPR005139">
    <property type="entry name" value="PCRF"/>
</dbReference>